<reference evidence="2" key="1">
    <citation type="submission" date="2023-03" db="EMBL/GenBank/DDBJ databases">
        <title>Massive genome expansion in bonnet fungi (Mycena s.s.) driven by repeated elements and novel gene families across ecological guilds.</title>
        <authorList>
            <consortium name="Lawrence Berkeley National Laboratory"/>
            <person name="Harder C.B."/>
            <person name="Miyauchi S."/>
            <person name="Viragh M."/>
            <person name="Kuo A."/>
            <person name="Thoen E."/>
            <person name="Andreopoulos B."/>
            <person name="Lu D."/>
            <person name="Skrede I."/>
            <person name="Drula E."/>
            <person name="Henrissat B."/>
            <person name="Morin E."/>
            <person name="Kohler A."/>
            <person name="Barry K."/>
            <person name="LaButti K."/>
            <person name="Morin E."/>
            <person name="Salamov A."/>
            <person name="Lipzen A."/>
            <person name="Mereny Z."/>
            <person name="Hegedus B."/>
            <person name="Baldrian P."/>
            <person name="Stursova M."/>
            <person name="Weitz H."/>
            <person name="Taylor A."/>
            <person name="Grigoriev I.V."/>
            <person name="Nagy L.G."/>
            <person name="Martin F."/>
            <person name="Kauserud H."/>
        </authorList>
    </citation>
    <scope>NUCLEOTIDE SEQUENCE</scope>
    <source>
        <strain evidence="2">9284</strain>
    </source>
</reference>
<feature type="signal peptide" evidence="1">
    <location>
        <begin position="1"/>
        <end position="27"/>
    </location>
</feature>
<evidence type="ECO:0000313" key="3">
    <source>
        <dbReference type="Proteomes" id="UP001221142"/>
    </source>
</evidence>
<gene>
    <name evidence="2" type="ORF">FB45DRAFT_947359</name>
</gene>
<sequence length="669" mass="74508">MPSPTETTAFVVALVALIISLLQVVQQYMATSILRSKIGPAAIGAWSKMNRRRGLDIAQFKIREEYLEPNLTWEGVERCLRKKAREDLDIVRPLKDRFAVTEYVGVGVGAQGASFSKKPTLLLRRKGDAEDAESEGVNIKSLSWADRRIVRKHSRFLREWDEPRRARCTASWSTMMAALVGNPQRLTEESSSYHDADSIQSNLDNPVMDIHFSDLISCGVALGMKIISSDLQKPELNMVGENCRIVTQERDGVGMVARYISKLGHVHNMQTCTHPEVRSLVNVAKGYIKIGDITAHMSRWGYNSIDTLFRMAVLRAGTKEDWFEIEPSEDALMMRQFSEQIHYNGDGDLRFTGKWSQPLTPRVPFILSHCAIPAVATSFPHTLLDEWPDSVRHAAVRTACSLIDRAVGFIEAPPGLYAALYDNHIMFRRYKLANNWGSEEGGMRGCIMGSLETFVANLSRCWEVDGQTEQVPLLLEFRAQIQDAQLSISSEWAKAYNAGFKTFDRDNAGNVKPTADALCWLQCMMLDSWIGRRVDLLMTNRTDEAAVPVDNVTAIKCAAKILGKDGPAGSTTGWKRCRSQFIVCYLARLADGVVREENGPRVGVSCMSPGGGIGEAGWEGMPVGSPGDWMILDAVLSLRAVLMATRFEVMHNTDVFLELSEFDPMIPMA</sequence>
<feature type="chain" id="PRO_5042165621" evidence="1">
    <location>
        <begin position="28"/>
        <end position="669"/>
    </location>
</feature>
<proteinExistence type="predicted"/>
<dbReference type="Proteomes" id="UP001221142">
    <property type="component" value="Unassembled WGS sequence"/>
</dbReference>
<accession>A0AAD7F844</accession>
<dbReference type="AlphaFoldDB" id="A0AAD7F844"/>
<dbReference type="EMBL" id="JARKIF010000047">
    <property type="protein sequence ID" value="KAJ7607958.1"/>
    <property type="molecule type" value="Genomic_DNA"/>
</dbReference>
<keyword evidence="3" id="KW-1185">Reference proteome</keyword>
<evidence type="ECO:0000313" key="2">
    <source>
        <dbReference type="EMBL" id="KAJ7607958.1"/>
    </source>
</evidence>
<organism evidence="2 3">
    <name type="scientific">Roridomyces roridus</name>
    <dbReference type="NCBI Taxonomy" id="1738132"/>
    <lineage>
        <taxon>Eukaryota</taxon>
        <taxon>Fungi</taxon>
        <taxon>Dikarya</taxon>
        <taxon>Basidiomycota</taxon>
        <taxon>Agaricomycotina</taxon>
        <taxon>Agaricomycetes</taxon>
        <taxon>Agaricomycetidae</taxon>
        <taxon>Agaricales</taxon>
        <taxon>Marasmiineae</taxon>
        <taxon>Mycenaceae</taxon>
        <taxon>Roridomyces</taxon>
    </lineage>
</organism>
<name>A0AAD7F844_9AGAR</name>
<keyword evidence="1" id="KW-0732">Signal</keyword>
<comment type="caution">
    <text evidence="2">The sequence shown here is derived from an EMBL/GenBank/DDBJ whole genome shotgun (WGS) entry which is preliminary data.</text>
</comment>
<protein>
    <submittedName>
        <fullName evidence="2">Uncharacterized protein</fullName>
    </submittedName>
</protein>
<evidence type="ECO:0000256" key="1">
    <source>
        <dbReference type="SAM" id="SignalP"/>
    </source>
</evidence>